<gene>
    <name evidence="3" type="ORF">E4K51_24850</name>
    <name evidence="2" type="ORF">EIZ93_29150</name>
    <name evidence="1" type="ORF">HMV95_23045</name>
</gene>
<dbReference type="EMBL" id="DABHXT010000063">
    <property type="protein sequence ID" value="HAJ5961094.1"/>
    <property type="molecule type" value="Genomic_DNA"/>
</dbReference>
<dbReference type="Proteomes" id="UP000359125">
    <property type="component" value="Unassembled WGS sequence"/>
</dbReference>
<dbReference type="Proteomes" id="UP000846355">
    <property type="component" value="Unassembled WGS sequence"/>
</dbReference>
<protein>
    <submittedName>
        <fullName evidence="1">Uncharacterized protein</fullName>
    </submittedName>
</protein>
<evidence type="ECO:0000313" key="2">
    <source>
        <dbReference type="EMBL" id="MQK28172.1"/>
    </source>
</evidence>
<name>A0A1X9TDX4_ECOLX</name>
<dbReference type="AlphaFoldDB" id="A0A1X9TDX4"/>
<reference evidence="1" key="1">
    <citation type="journal article" date="2018" name="Genome Biol.">
        <title>SKESA: strategic k-mer extension for scrupulous assemblies.</title>
        <authorList>
            <person name="Souvorov A."/>
            <person name="Agarwala R."/>
            <person name="Lipman D.J."/>
        </authorList>
    </citation>
    <scope>NUCLEOTIDE SEQUENCE [LARGE SCALE GENOMIC DNA]</scope>
    <source>
        <strain evidence="1">EuSCAPE_DE065</strain>
    </source>
</reference>
<reference evidence="2 4" key="3">
    <citation type="journal article" date="2019" name="Environ. Health Perspect.">
        <title>Inter-host Transmission of Carbapenemase-Producing Escherichia coli among Humans and Backyard Animals.</title>
        <authorList>
            <person name="Li J."/>
            <person name="Bi Z."/>
            <person name="Ma S."/>
            <person name="Chen B."/>
            <person name="Cai C."/>
            <person name="He J."/>
            <person name="Schwarz S."/>
            <person name="Sun C."/>
            <person name="Zhou Y."/>
            <person name="Yin J."/>
            <person name="Hulth A."/>
            <person name="Wang Y."/>
            <person name="Shen Z."/>
            <person name="Wang S."/>
            <person name="Wu C."/>
            <person name="Nilsson L.E."/>
            <person name="Walsh T.R."/>
            <person name="Borjesson S."/>
            <person name="Shen J."/>
            <person name="Sun Q."/>
            <person name="Wang Y."/>
        </authorList>
    </citation>
    <scope>NUCLEOTIDE SEQUENCE [LARGE SCALE GENOMIC DNA]</scope>
    <source>
        <strain evidence="2 4">A016f</strain>
    </source>
</reference>
<reference evidence="1" key="2">
    <citation type="submission" date="2018-12" db="EMBL/GenBank/DDBJ databases">
        <authorList>
            <consortium name="NCBI Pathogen Detection Project"/>
        </authorList>
    </citation>
    <scope>NUCLEOTIDE SEQUENCE</scope>
    <source>
        <strain evidence="1">EuSCAPE_DE065</strain>
    </source>
</reference>
<proteinExistence type="predicted"/>
<dbReference type="Proteomes" id="UP000460351">
    <property type="component" value="Unassembled WGS sequence"/>
</dbReference>
<sequence>MTKQTTCIACTQQFLSWQEYSPTDFLRFSPVVMPVKVVRCFHHQRRLRLTTSGGDFYDPPSFADG</sequence>
<evidence type="ECO:0000313" key="3">
    <source>
        <dbReference type="EMBL" id="MQS33300.1"/>
    </source>
</evidence>
<dbReference type="EMBL" id="RYCF01000511">
    <property type="protein sequence ID" value="MQK28172.1"/>
    <property type="molecule type" value="Genomic_DNA"/>
</dbReference>
<comment type="caution">
    <text evidence="1">The sequence shown here is derived from an EMBL/GenBank/DDBJ whole genome shotgun (WGS) entry which is preliminary data.</text>
</comment>
<reference evidence="3 5" key="4">
    <citation type="journal article" date="2019" name="Microorganisms">
        <title>Characteristics of Carbapenem-Resistant and Colistin-Resistant Escherichia coli Co-Producing NDM-1 and MCR-1 from Pig Farms in China.</title>
        <authorList>
            <person name="Peng Z."/>
            <person name="Li X."/>
            <person name="Hu Z."/>
            <person name="Li Z."/>
            <person name="Lv Y."/>
            <person name="Lei M."/>
            <person name="Wu B."/>
            <person name="Chen H."/>
            <person name="Wang X."/>
        </authorList>
    </citation>
    <scope>NUCLEOTIDE SEQUENCE [LARGE SCALE GENOMIC DNA]</scope>
    <source>
        <strain evidence="3 5">RXD010</strain>
    </source>
</reference>
<dbReference type="EMBL" id="SQQU01000062">
    <property type="protein sequence ID" value="MQS33300.1"/>
    <property type="molecule type" value="Genomic_DNA"/>
</dbReference>
<evidence type="ECO:0000313" key="4">
    <source>
        <dbReference type="Proteomes" id="UP000359125"/>
    </source>
</evidence>
<accession>A0A1X9TDX4</accession>
<evidence type="ECO:0000313" key="5">
    <source>
        <dbReference type="Proteomes" id="UP000460351"/>
    </source>
</evidence>
<organism evidence="1">
    <name type="scientific">Escherichia coli</name>
    <dbReference type="NCBI Taxonomy" id="562"/>
    <lineage>
        <taxon>Bacteria</taxon>
        <taxon>Pseudomonadati</taxon>
        <taxon>Pseudomonadota</taxon>
        <taxon>Gammaproteobacteria</taxon>
        <taxon>Enterobacterales</taxon>
        <taxon>Enterobacteriaceae</taxon>
        <taxon>Escherichia</taxon>
    </lineage>
</organism>
<evidence type="ECO:0000313" key="1">
    <source>
        <dbReference type="EMBL" id="HAJ5961094.1"/>
    </source>
</evidence>